<evidence type="ECO:0000256" key="2">
    <source>
        <dbReference type="SAM" id="Phobius"/>
    </source>
</evidence>
<accession>A0A2W5NU40</accession>
<dbReference type="PANTHER" id="PTHR30386">
    <property type="entry name" value="MEMBRANE FUSION SUBUNIT OF EMRAB-TOLC MULTIDRUG EFFLUX PUMP"/>
    <property type="match status" value="1"/>
</dbReference>
<protein>
    <submittedName>
        <fullName evidence="3">RND transporter</fullName>
    </submittedName>
</protein>
<comment type="caution">
    <text evidence="3">The sequence shown here is derived from an EMBL/GenBank/DDBJ whole genome shotgun (WGS) entry which is preliminary data.</text>
</comment>
<dbReference type="Proteomes" id="UP000249082">
    <property type="component" value="Unassembled WGS sequence"/>
</dbReference>
<dbReference type="Gene3D" id="1.10.287.470">
    <property type="entry name" value="Helix hairpin bin"/>
    <property type="match status" value="1"/>
</dbReference>
<dbReference type="InterPro" id="IPR050739">
    <property type="entry name" value="MFP"/>
</dbReference>
<keyword evidence="2" id="KW-0472">Membrane</keyword>
<dbReference type="SUPFAM" id="SSF111369">
    <property type="entry name" value="HlyD-like secretion proteins"/>
    <property type="match status" value="1"/>
</dbReference>
<reference evidence="3 4" key="1">
    <citation type="submission" date="2017-08" db="EMBL/GenBank/DDBJ databases">
        <title>Infants hospitalized years apart are colonized by the same room-sourced microbial strains.</title>
        <authorList>
            <person name="Brooks B."/>
            <person name="Olm M.R."/>
            <person name="Firek B.A."/>
            <person name="Baker R."/>
            <person name="Thomas B.C."/>
            <person name="Morowitz M.J."/>
            <person name="Banfield J.F."/>
        </authorList>
    </citation>
    <scope>NUCLEOTIDE SEQUENCE [LARGE SCALE GENOMIC DNA]</scope>
    <source>
        <strain evidence="3">S2_005_002_R2_33</strain>
    </source>
</reference>
<feature type="transmembrane region" description="Helical" evidence="2">
    <location>
        <begin position="25"/>
        <end position="47"/>
    </location>
</feature>
<feature type="compositionally biased region" description="Gly residues" evidence="1">
    <location>
        <begin position="353"/>
        <end position="365"/>
    </location>
</feature>
<evidence type="ECO:0000313" key="4">
    <source>
        <dbReference type="Proteomes" id="UP000249082"/>
    </source>
</evidence>
<evidence type="ECO:0000313" key="3">
    <source>
        <dbReference type="EMBL" id="PZQ56474.1"/>
    </source>
</evidence>
<organism evidence="3 4">
    <name type="scientific">Novosphingobium pentaromativorans</name>
    <dbReference type="NCBI Taxonomy" id="205844"/>
    <lineage>
        <taxon>Bacteria</taxon>
        <taxon>Pseudomonadati</taxon>
        <taxon>Pseudomonadota</taxon>
        <taxon>Alphaproteobacteria</taxon>
        <taxon>Sphingomonadales</taxon>
        <taxon>Sphingomonadaceae</taxon>
        <taxon>Novosphingobium</taxon>
    </lineage>
</organism>
<feature type="region of interest" description="Disordered" evidence="1">
    <location>
        <begin position="343"/>
        <end position="365"/>
    </location>
</feature>
<keyword evidence="2" id="KW-1133">Transmembrane helix</keyword>
<evidence type="ECO:0000256" key="1">
    <source>
        <dbReference type="SAM" id="MobiDB-lite"/>
    </source>
</evidence>
<gene>
    <name evidence="3" type="ORF">DI555_03690</name>
</gene>
<sequence length="365" mass="40084">MPFRDDHIVHFKTLQSLRPPRPAPVLGWMLLIAMAIAVAFLLLVPWVQTSTGTGSVIALDPRDRVQNITALVPGRVEQWYVTDGELVKKGDRIARIADNDPNLIARLQAERAQVDAEIEATRQAMGVAQRDVGRMQQLYGEGLAPRRDLELAQIKVADYGAKVAKSLADRNRLDININRQSVQMIHAPRDGRILRILGGDSATMVKEGDVVATFAPEQAVRVVELYVDGRDVPLIHPGRPVRLEFEGWPAVQFSGWPSVAVGMFDGQVRAIDVAASTNGLFRVLVEQKPGARPWPKEPFVRLGAKVRGWVMMDTVSSGYELWRLLNDFPLQYPVNALEPATYTDTASAKGGEKSGSGGKEGGNAK</sequence>
<name>A0A2W5NU40_9SPHN</name>
<proteinExistence type="predicted"/>
<dbReference type="EMBL" id="QFPX01000003">
    <property type="protein sequence ID" value="PZQ56474.1"/>
    <property type="molecule type" value="Genomic_DNA"/>
</dbReference>
<dbReference type="PANTHER" id="PTHR30386:SF27">
    <property type="entry name" value="MEMBRANE FUSION PROTEIN (MFP) FAMILY PROTEIN"/>
    <property type="match status" value="1"/>
</dbReference>
<dbReference type="Gene3D" id="2.40.50.100">
    <property type="match status" value="1"/>
</dbReference>
<dbReference type="AlphaFoldDB" id="A0A2W5NU40"/>
<keyword evidence="2" id="KW-0812">Transmembrane</keyword>